<proteinExistence type="predicted"/>
<gene>
    <name evidence="1" type="ORF">ISP17_18385</name>
</gene>
<reference evidence="1 2" key="1">
    <citation type="submission" date="2020-10" db="EMBL/GenBank/DDBJ databases">
        <title>Phylogeny of dyella-like bacteria.</title>
        <authorList>
            <person name="Fu J."/>
        </authorList>
    </citation>
    <scope>NUCLEOTIDE SEQUENCE [LARGE SCALE GENOMIC DNA]</scope>
    <source>
        <strain evidence="1 2">Gsoil3046</strain>
    </source>
</reference>
<sequence length="75" mass="8675">MKPYRNLSGKSGVAAYESGDGFIRVRFVHNGTYEYTHERPGHRHVTNMQQLAEAGRGLATYISRFVRERYARKLD</sequence>
<evidence type="ECO:0008006" key="3">
    <source>
        <dbReference type="Google" id="ProtNLM"/>
    </source>
</evidence>
<accession>A0ABW8JZP8</accession>
<organism evidence="1 2">
    <name type="scientific">Dyella ginsengisoli</name>
    <dbReference type="NCBI Taxonomy" id="363848"/>
    <lineage>
        <taxon>Bacteria</taxon>
        <taxon>Pseudomonadati</taxon>
        <taxon>Pseudomonadota</taxon>
        <taxon>Gammaproteobacteria</taxon>
        <taxon>Lysobacterales</taxon>
        <taxon>Rhodanobacteraceae</taxon>
        <taxon>Dyella</taxon>
    </lineage>
</organism>
<protein>
    <recommendedName>
        <fullName evidence="3">KTSC domain-containing protein</fullName>
    </recommendedName>
</protein>
<name>A0ABW8JZP8_9GAMM</name>
<keyword evidence="2" id="KW-1185">Reference proteome</keyword>
<evidence type="ECO:0000313" key="1">
    <source>
        <dbReference type="EMBL" id="MFK2905934.1"/>
    </source>
</evidence>
<dbReference type="RefSeq" id="WP_404635808.1">
    <property type="nucleotide sequence ID" value="NZ_JADIKM010000006.1"/>
</dbReference>
<dbReference type="Proteomes" id="UP001620460">
    <property type="component" value="Unassembled WGS sequence"/>
</dbReference>
<evidence type="ECO:0000313" key="2">
    <source>
        <dbReference type="Proteomes" id="UP001620460"/>
    </source>
</evidence>
<dbReference type="EMBL" id="JADIKM010000006">
    <property type="protein sequence ID" value="MFK2905934.1"/>
    <property type="molecule type" value="Genomic_DNA"/>
</dbReference>
<comment type="caution">
    <text evidence="1">The sequence shown here is derived from an EMBL/GenBank/DDBJ whole genome shotgun (WGS) entry which is preliminary data.</text>
</comment>